<feature type="compositionally biased region" description="Basic residues" evidence="6">
    <location>
        <begin position="526"/>
        <end position="538"/>
    </location>
</feature>
<feature type="region of interest" description="Disordered" evidence="6">
    <location>
        <begin position="314"/>
        <end position="423"/>
    </location>
</feature>
<dbReference type="AlphaFoldDB" id="A0AAD7EJD2"/>
<dbReference type="SUPFAM" id="SSF56219">
    <property type="entry name" value="DNase I-like"/>
    <property type="match status" value="1"/>
</dbReference>
<evidence type="ECO:0000256" key="3">
    <source>
        <dbReference type="ARBA" id="ARBA00022842"/>
    </source>
</evidence>
<dbReference type="GO" id="GO:0005634">
    <property type="term" value="C:nucleus"/>
    <property type="evidence" value="ECO:0007669"/>
    <property type="project" value="TreeGrafter"/>
</dbReference>
<feature type="region of interest" description="Disordered" evidence="6">
    <location>
        <begin position="1"/>
        <end position="95"/>
    </location>
</feature>
<feature type="compositionally biased region" description="Gly residues" evidence="6">
    <location>
        <begin position="502"/>
        <end position="512"/>
    </location>
</feature>
<dbReference type="InterPro" id="IPR004808">
    <property type="entry name" value="AP_endonuc_1"/>
</dbReference>
<comment type="caution">
    <text evidence="7">The sequence shown here is derived from an EMBL/GenBank/DDBJ whole genome shotgun (WGS) entry which is preliminary data.</text>
</comment>
<dbReference type="GO" id="GO:0008081">
    <property type="term" value="F:phosphoric diester hydrolase activity"/>
    <property type="evidence" value="ECO:0007669"/>
    <property type="project" value="TreeGrafter"/>
</dbReference>
<reference evidence="7" key="1">
    <citation type="submission" date="2023-03" db="EMBL/GenBank/DDBJ databases">
        <title>Massive genome expansion in bonnet fungi (Mycena s.s.) driven by repeated elements and novel gene families across ecological guilds.</title>
        <authorList>
            <consortium name="Lawrence Berkeley National Laboratory"/>
            <person name="Harder C.B."/>
            <person name="Miyauchi S."/>
            <person name="Viragh M."/>
            <person name="Kuo A."/>
            <person name="Thoen E."/>
            <person name="Andreopoulos B."/>
            <person name="Lu D."/>
            <person name="Skrede I."/>
            <person name="Drula E."/>
            <person name="Henrissat B."/>
            <person name="Morin E."/>
            <person name="Kohler A."/>
            <person name="Barry K."/>
            <person name="LaButti K."/>
            <person name="Morin E."/>
            <person name="Salamov A."/>
            <person name="Lipzen A."/>
            <person name="Mereny Z."/>
            <person name="Hegedus B."/>
            <person name="Baldrian P."/>
            <person name="Stursova M."/>
            <person name="Weitz H."/>
            <person name="Taylor A."/>
            <person name="Grigoriev I.V."/>
            <person name="Nagy L.G."/>
            <person name="Martin F."/>
            <person name="Kauserud H."/>
        </authorList>
    </citation>
    <scope>NUCLEOTIDE SEQUENCE</scope>
    <source>
        <strain evidence="7">CBHHK002</strain>
    </source>
</reference>
<dbReference type="PANTHER" id="PTHR22748:SF4">
    <property type="entry name" value="DNA-(APURINIC OR APYRIMIDINIC SITE) ENDONUCLEASE 2"/>
    <property type="match status" value="1"/>
</dbReference>
<feature type="region of interest" description="Disordered" evidence="6">
    <location>
        <begin position="440"/>
        <end position="538"/>
    </location>
</feature>
<sequence>PDAAHAAKRLRPEGAPVTTASDRHDRESAEPDELPTIDEVESRPKLPLPQRTPAQQAAMNSPPFVYPDPADMTGLPAMKDQNPHIQESQPDPAPAVVPDVDKLTVPFTFAIYPRIVIPFGALLNNLSEAQTSEIKANPAGFLAIVPHGAGRLFYQEHKHANRDALAFIKMFAAAGMNVGDIDIALPIPRHKPKSDFDSPWPMIMTGASEELAKFLTWHQTFAVNRKLSFHALRFDPDLDSWVIMTISGDAVREGDNAKRAAMGVIKKKLWHYPRFRALCNDIMTAKGVTGTIDQRVVRATDTFDLTLIHTDDQHGNKMHPGHGCPVHRVPGWLSDVPDTSTRHAERLDRDNDRNDDRRRDSRRDDDSRDRRGGNRNDHDGGRKGRKDRTLGTWIHGDGQLRASNSGGGERSAVGHTPDEGALVFSDGSALRSQRELDIPHVTPGQEQRPDAPGADTHQAPTTARQGGGTQSERQSQSATYAQTVRRGPATPAHGPQIQRPGPGDGEGGPHDGQGGEEPVPGQQPNRRNHRAAAKRFKKNTKAAIRVASLNMKGWKSKDSPQPKWYEINQMMREKRIGILLVQEAHMDDERRERVEDLFKKSLKIYHSADPENPTGKGGVAIVLNRRLTNVNGVKITEVVPGRAIHIRTNWYREEKINVLGVYAPNDPAENAKFWKDIETHFDAHTNLQKPEIMAGDFNMVEDAIDRLPMHEDLYSQVEALDDLKSKLNLKDGWRDTYPTTKAYTFHQVAT</sequence>
<evidence type="ECO:0008006" key="9">
    <source>
        <dbReference type="Google" id="ProtNLM"/>
    </source>
</evidence>
<evidence type="ECO:0000256" key="6">
    <source>
        <dbReference type="SAM" id="MobiDB-lite"/>
    </source>
</evidence>
<accession>A0AAD7EJD2</accession>
<evidence type="ECO:0000313" key="7">
    <source>
        <dbReference type="EMBL" id="KAJ7330960.1"/>
    </source>
</evidence>
<feature type="binding site" evidence="4">
    <location>
        <position position="550"/>
    </location>
    <ligand>
        <name>Mg(2+)</name>
        <dbReference type="ChEBI" id="CHEBI:18420"/>
        <label>1</label>
    </ligand>
</feature>
<dbReference type="Proteomes" id="UP001218218">
    <property type="component" value="Unassembled WGS sequence"/>
</dbReference>
<feature type="non-terminal residue" evidence="7">
    <location>
        <position position="750"/>
    </location>
</feature>
<organism evidence="7 8">
    <name type="scientific">Mycena albidolilacea</name>
    <dbReference type="NCBI Taxonomy" id="1033008"/>
    <lineage>
        <taxon>Eukaryota</taxon>
        <taxon>Fungi</taxon>
        <taxon>Dikarya</taxon>
        <taxon>Basidiomycota</taxon>
        <taxon>Agaricomycotina</taxon>
        <taxon>Agaricomycetes</taxon>
        <taxon>Agaricomycetidae</taxon>
        <taxon>Agaricales</taxon>
        <taxon>Marasmiineae</taxon>
        <taxon>Mycenaceae</taxon>
        <taxon>Mycena</taxon>
    </lineage>
</organism>
<feature type="site" description="Transition state stabilizer" evidence="5">
    <location>
        <position position="698"/>
    </location>
</feature>
<dbReference type="GO" id="GO:0046872">
    <property type="term" value="F:metal ion binding"/>
    <property type="evidence" value="ECO:0007669"/>
    <property type="project" value="UniProtKB-KW"/>
</dbReference>
<feature type="compositionally biased region" description="Basic and acidic residues" evidence="6">
    <location>
        <begin position="340"/>
        <end position="382"/>
    </location>
</feature>
<feature type="binding site" evidence="4">
    <location>
        <position position="583"/>
    </location>
    <ligand>
        <name>Mg(2+)</name>
        <dbReference type="ChEBI" id="CHEBI:18420"/>
        <label>1</label>
    </ligand>
</feature>
<dbReference type="GO" id="GO:0006284">
    <property type="term" value="P:base-excision repair"/>
    <property type="evidence" value="ECO:0007669"/>
    <property type="project" value="TreeGrafter"/>
</dbReference>
<keyword evidence="1 4" id="KW-0479">Metal-binding</keyword>
<keyword evidence="4" id="KW-0464">Manganese</keyword>
<feature type="compositionally biased region" description="Polar residues" evidence="6">
    <location>
        <begin position="458"/>
        <end position="482"/>
    </location>
</feature>
<evidence type="ECO:0000256" key="2">
    <source>
        <dbReference type="ARBA" id="ARBA00022801"/>
    </source>
</evidence>
<dbReference type="PANTHER" id="PTHR22748">
    <property type="entry name" value="AP ENDONUCLEASE"/>
    <property type="match status" value="1"/>
</dbReference>
<feature type="compositionally biased region" description="Acidic residues" evidence="6">
    <location>
        <begin position="30"/>
        <end position="39"/>
    </location>
</feature>
<dbReference type="GO" id="GO:0003906">
    <property type="term" value="F:DNA-(apurinic or apyrimidinic site) endonuclease activity"/>
    <property type="evidence" value="ECO:0007669"/>
    <property type="project" value="TreeGrafter"/>
</dbReference>
<comment type="cofactor">
    <cofactor evidence="4">
        <name>Mg(2+)</name>
        <dbReference type="ChEBI" id="CHEBI:18420"/>
    </cofactor>
    <cofactor evidence="4">
        <name>Mn(2+)</name>
        <dbReference type="ChEBI" id="CHEBI:29035"/>
    </cofactor>
    <text evidence="4">Probably binds two magnesium or manganese ions per subunit.</text>
</comment>
<evidence type="ECO:0000256" key="5">
    <source>
        <dbReference type="PIRSR" id="PIRSR604808-3"/>
    </source>
</evidence>
<feature type="binding site" evidence="4">
    <location>
        <position position="698"/>
    </location>
    <ligand>
        <name>Mg(2+)</name>
        <dbReference type="ChEBI" id="CHEBI:18420"/>
        <label>1</label>
    </ligand>
</feature>
<feature type="binding site" evidence="4">
    <location>
        <position position="696"/>
    </location>
    <ligand>
        <name>Mg(2+)</name>
        <dbReference type="ChEBI" id="CHEBI:18420"/>
        <label>1</label>
    </ligand>
</feature>
<dbReference type="GO" id="GO:0008311">
    <property type="term" value="F:double-stranded DNA 3'-5' DNA exonuclease activity"/>
    <property type="evidence" value="ECO:0007669"/>
    <property type="project" value="TreeGrafter"/>
</dbReference>
<evidence type="ECO:0000256" key="1">
    <source>
        <dbReference type="ARBA" id="ARBA00022723"/>
    </source>
</evidence>
<proteinExistence type="predicted"/>
<dbReference type="Gene3D" id="3.60.10.10">
    <property type="entry name" value="Endonuclease/exonuclease/phosphatase"/>
    <property type="match status" value="1"/>
</dbReference>
<keyword evidence="2" id="KW-0378">Hydrolase</keyword>
<evidence type="ECO:0000256" key="4">
    <source>
        <dbReference type="PIRSR" id="PIRSR604808-2"/>
    </source>
</evidence>
<gene>
    <name evidence="7" type="ORF">DFH08DRAFT_619922</name>
</gene>
<name>A0AAD7EJD2_9AGAR</name>
<dbReference type="InterPro" id="IPR036691">
    <property type="entry name" value="Endo/exonu/phosph_ase_sf"/>
</dbReference>
<dbReference type="CDD" id="cd09076">
    <property type="entry name" value="L1-EN"/>
    <property type="match status" value="1"/>
</dbReference>
<feature type="non-terminal residue" evidence="7">
    <location>
        <position position="1"/>
    </location>
</feature>
<protein>
    <recommendedName>
        <fullName evidence="9">DNase I-like protein</fullName>
    </recommendedName>
</protein>
<evidence type="ECO:0000313" key="8">
    <source>
        <dbReference type="Proteomes" id="UP001218218"/>
    </source>
</evidence>
<keyword evidence="3 4" id="KW-0460">Magnesium</keyword>
<dbReference type="EMBL" id="JARIHO010000036">
    <property type="protein sequence ID" value="KAJ7330960.1"/>
    <property type="molecule type" value="Genomic_DNA"/>
</dbReference>
<keyword evidence="8" id="KW-1185">Reference proteome</keyword>